<dbReference type="HOGENOM" id="CLU_031285_17_1_0"/>
<evidence type="ECO:0000313" key="8">
    <source>
        <dbReference type="Proteomes" id="UP000054010"/>
    </source>
</evidence>
<dbReference type="EMBL" id="ADVR01000041">
    <property type="protein sequence ID" value="EFO80758.1"/>
    <property type="molecule type" value="Genomic_DNA"/>
</dbReference>
<feature type="region of interest" description="Disordered" evidence="5">
    <location>
        <begin position="16"/>
        <end position="63"/>
    </location>
</feature>
<evidence type="ECO:0000256" key="5">
    <source>
        <dbReference type="SAM" id="MobiDB-lite"/>
    </source>
</evidence>
<accession>E1IDH8</accession>
<reference evidence="7 8" key="1">
    <citation type="journal article" date="2011" name="J. Bacteriol.">
        <title>Draft genome sequence of the anoxygenic filamentous phototrophic bacterium Oscillochloris trichoides subsp. DG-6.</title>
        <authorList>
            <person name="Kuznetsov B.B."/>
            <person name="Ivanovsky R.N."/>
            <person name="Keppen O.I."/>
            <person name="Sukhacheva M.V."/>
            <person name="Bumazhkin B.K."/>
            <person name="Patutina E.O."/>
            <person name="Beletsky A.V."/>
            <person name="Mardanov A.V."/>
            <person name="Baslerov R.V."/>
            <person name="Panteleeva A.N."/>
            <person name="Kolganova T.V."/>
            <person name="Ravin N.V."/>
            <person name="Skryabin K.G."/>
        </authorList>
    </citation>
    <scope>NUCLEOTIDE SEQUENCE [LARGE SCALE GENOMIC DNA]</scope>
    <source>
        <strain evidence="7 8">DG-6</strain>
    </source>
</reference>
<dbReference type="eggNOG" id="COG2182">
    <property type="taxonomic scope" value="Bacteria"/>
</dbReference>
<dbReference type="InterPro" id="IPR006059">
    <property type="entry name" value="SBP"/>
</dbReference>
<evidence type="ECO:0000256" key="3">
    <source>
        <dbReference type="ARBA" id="ARBA00022597"/>
    </source>
</evidence>
<dbReference type="InterPro" id="IPR006060">
    <property type="entry name" value="Maltose/Cyclodextrin-bd"/>
</dbReference>
<keyword evidence="4 6" id="KW-0732">Signal</keyword>
<proteinExistence type="inferred from homology"/>
<dbReference type="GO" id="GO:0042956">
    <property type="term" value="P:maltodextrin transmembrane transport"/>
    <property type="evidence" value="ECO:0007669"/>
    <property type="project" value="TreeGrafter"/>
</dbReference>
<dbReference type="GO" id="GO:0015768">
    <property type="term" value="P:maltose transport"/>
    <property type="evidence" value="ECO:0007669"/>
    <property type="project" value="TreeGrafter"/>
</dbReference>
<sequence>MFALLALLLTACGGTPAASPTTAPAVTTAPAADATTPPTDATAPATDATTPPTDATAPATDATTAPAGEVKITIWHQWDGKYVDAIQAAFDAYEASHPGVTIDLSKPDDVNNALLVAVPAGEGPDIIGWANDQIGQSALAGNIVPLDDYGITQEFLSSTYEPAAVNGVVWQEKIWGLPESQEGIALIYNKALVAEADLPTSLDDLLAKATAFKDANPDKTYVCNQGFGTADAYHVAPVYFGFGVPAYVDAEGMAYVNTPEMIKGGEWLAAMSKVSLSEQSYDICKAALAEGKVAMWWTGPWAIAGIEEDGVDYGILSMGKPFVGIKTLLLTKNAVDRGNAEVALDIMKYFTSAEVQKTIALANKTIPAATAAVQDAEIQALPTLAGFGQAMNAGVPMANTPFASAQWTPVGDASIAIFSGAQAPADALAAAQAAIEDAISQMK</sequence>
<evidence type="ECO:0000256" key="1">
    <source>
        <dbReference type="ARBA" id="ARBA00008520"/>
    </source>
</evidence>
<keyword evidence="2" id="KW-0813">Transport</keyword>
<dbReference type="Proteomes" id="UP000054010">
    <property type="component" value="Unassembled WGS sequence"/>
</dbReference>
<dbReference type="AlphaFoldDB" id="E1IDH8"/>
<dbReference type="Pfam" id="PF13416">
    <property type="entry name" value="SBP_bac_8"/>
    <property type="match status" value="1"/>
</dbReference>
<comment type="caution">
    <text evidence="7">The sequence shown here is derived from an EMBL/GenBank/DDBJ whole genome shotgun (WGS) entry which is preliminary data.</text>
</comment>
<dbReference type="STRING" id="765420.OSCT_1379"/>
<feature type="chain" id="PRO_5005672709" evidence="6">
    <location>
        <begin position="18"/>
        <end position="443"/>
    </location>
</feature>
<dbReference type="SUPFAM" id="SSF53850">
    <property type="entry name" value="Periplasmic binding protein-like II"/>
    <property type="match status" value="1"/>
</dbReference>
<keyword evidence="8" id="KW-1185">Reference proteome</keyword>
<name>E1IDH8_9CHLR</name>
<dbReference type="PANTHER" id="PTHR30061:SF50">
    <property type="entry name" value="MALTOSE_MALTODEXTRIN-BINDING PERIPLASMIC PROTEIN"/>
    <property type="match status" value="1"/>
</dbReference>
<keyword evidence="3" id="KW-0762">Sugar transport</keyword>
<dbReference type="PRINTS" id="PR00181">
    <property type="entry name" value="MALTOSEBP"/>
</dbReference>
<comment type="similarity">
    <text evidence="1">Belongs to the bacterial solute-binding protein 1 family.</text>
</comment>
<feature type="signal peptide" evidence="6">
    <location>
        <begin position="1"/>
        <end position="17"/>
    </location>
</feature>
<dbReference type="PANTHER" id="PTHR30061">
    <property type="entry name" value="MALTOSE-BINDING PERIPLASMIC PROTEIN"/>
    <property type="match status" value="1"/>
</dbReference>
<evidence type="ECO:0000256" key="2">
    <source>
        <dbReference type="ARBA" id="ARBA00022448"/>
    </source>
</evidence>
<evidence type="ECO:0000256" key="6">
    <source>
        <dbReference type="SAM" id="SignalP"/>
    </source>
</evidence>
<gene>
    <name evidence="7" type="ORF">OSCT_1379</name>
</gene>
<dbReference type="GO" id="GO:0015144">
    <property type="term" value="F:carbohydrate transmembrane transporter activity"/>
    <property type="evidence" value="ECO:0007669"/>
    <property type="project" value="InterPro"/>
</dbReference>
<protein>
    <submittedName>
        <fullName evidence="7">Extracellular solute-binding protein family 1</fullName>
    </submittedName>
</protein>
<evidence type="ECO:0000256" key="4">
    <source>
        <dbReference type="ARBA" id="ARBA00022729"/>
    </source>
</evidence>
<dbReference type="GO" id="GO:1901982">
    <property type="term" value="F:maltose binding"/>
    <property type="evidence" value="ECO:0007669"/>
    <property type="project" value="TreeGrafter"/>
</dbReference>
<organism evidence="7 8">
    <name type="scientific">Oscillochloris trichoides DG-6</name>
    <dbReference type="NCBI Taxonomy" id="765420"/>
    <lineage>
        <taxon>Bacteria</taxon>
        <taxon>Bacillati</taxon>
        <taxon>Chloroflexota</taxon>
        <taxon>Chloroflexia</taxon>
        <taxon>Chloroflexales</taxon>
        <taxon>Chloroflexineae</taxon>
        <taxon>Oscillochloridaceae</taxon>
        <taxon>Oscillochloris</taxon>
    </lineage>
</organism>
<evidence type="ECO:0000313" key="7">
    <source>
        <dbReference type="EMBL" id="EFO80758.1"/>
    </source>
</evidence>
<dbReference type="Gene3D" id="3.40.190.10">
    <property type="entry name" value="Periplasmic binding protein-like II"/>
    <property type="match status" value="2"/>
</dbReference>
<dbReference type="GO" id="GO:0055052">
    <property type="term" value="C:ATP-binding cassette (ABC) transporter complex, substrate-binding subunit-containing"/>
    <property type="evidence" value="ECO:0007669"/>
    <property type="project" value="TreeGrafter"/>
</dbReference>